<protein>
    <recommendedName>
        <fullName evidence="4">Secreted protein</fullName>
    </recommendedName>
</protein>
<dbReference type="AlphaFoldDB" id="A0A9D4CYC2"/>
<name>A0A9D4CYC2_DREPO</name>
<evidence type="ECO:0000313" key="3">
    <source>
        <dbReference type="Proteomes" id="UP000828390"/>
    </source>
</evidence>
<reference evidence="2" key="2">
    <citation type="submission" date="2020-11" db="EMBL/GenBank/DDBJ databases">
        <authorList>
            <person name="McCartney M.A."/>
            <person name="Auch B."/>
            <person name="Kono T."/>
            <person name="Mallez S."/>
            <person name="Becker A."/>
            <person name="Gohl D.M."/>
            <person name="Silverstein K.A.T."/>
            <person name="Koren S."/>
            <person name="Bechman K.B."/>
            <person name="Herman A."/>
            <person name="Abrahante J.E."/>
            <person name="Garbe J."/>
        </authorList>
    </citation>
    <scope>NUCLEOTIDE SEQUENCE</scope>
    <source>
        <strain evidence="2">Duluth1</strain>
        <tissue evidence="2">Whole animal</tissue>
    </source>
</reference>
<feature type="chain" id="PRO_5038953762" description="Secreted protein" evidence="1">
    <location>
        <begin position="18"/>
        <end position="73"/>
    </location>
</feature>
<evidence type="ECO:0000313" key="2">
    <source>
        <dbReference type="EMBL" id="KAH3734043.1"/>
    </source>
</evidence>
<evidence type="ECO:0008006" key="4">
    <source>
        <dbReference type="Google" id="ProtNLM"/>
    </source>
</evidence>
<dbReference type="Proteomes" id="UP000828390">
    <property type="component" value="Unassembled WGS sequence"/>
</dbReference>
<proteinExistence type="predicted"/>
<keyword evidence="3" id="KW-1185">Reference proteome</keyword>
<dbReference type="EMBL" id="JAIWYP010000011">
    <property type="protein sequence ID" value="KAH3734043.1"/>
    <property type="molecule type" value="Genomic_DNA"/>
</dbReference>
<reference evidence="2" key="1">
    <citation type="journal article" date="2019" name="bioRxiv">
        <title>The Genome of the Zebra Mussel, Dreissena polymorpha: A Resource for Invasive Species Research.</title>
        <authorList>
            <person name="McCartney M.A."/>
            <person name="Auch B."/>
            <person name="Kono T."/>
            <person name="Mallez S."/>
            <person name="Zhang Y."/>
            <person name="Obille A."/>
            <person name="Becker A."/>
            <person name="Abrahante J.E."/>
            <person name="Garbe J."/>
            <person name="Badalamenti J.P."/>
            <person name="Herman A."/>
            <person name="Mangelson H."/>
            <person name="Liachko I."/>
            <person name="Sullivan S."/>
            <person name="Sone E.D."/>
            <person name="Koren S."/>
            <person name="Silverstein K.A.T."/>
            <person name="Beckman K.B."/>
            <person name="Gohl D.M."/>
        </authorList>
    </citation>
    <scope>NUCLEOTIDE SEQUENCE</scope>
    <source>
        <strain evidence="2">Duluth1</strain>
        <tissue evidence="2">Whole animal</tissue>
    </source>
</reference>
<sequence>MALSSAGLFSGLRSILATSISLRTSSLSYDTCPPPHFVSTSRHAKQGVAGTRSRKTDISVECQVRSSVPVHLW</sequence>
<keyword evidence="1" id="KW-0732">Signal</keyword>
<comment type="caution">
    <text evidence="2">The sequence shown here is derived from an EMBL/GenBank/DDBJ whole genome shotgun (WGS) entry which is preliminary data.</text>
</comment>
<feature type="signal peptide" evidence="1">
    <location>
        <begin position="1"/>
        <end position="17"/>
    </location>
</feature>
<accession>A0A9D4CYC2</accession>
<organism evidence="2 3">
    <name type="scientific">Dreissena polymorpha</name>
    <name type="common">Zebra mussel</name>
    <name type="synonym">Mytilus polymorpha</name>
    <dbReference type="NCBI Taxonomy" id="45954"/>
    <lineage>
        <taxon>Eukaryota</taxon>
        <taxon>Metazoa</taxon>
        <taxon>Spiralia</taxon>
        <taxon>Lophotrochozoa</taxon>
        <taxon>Mollusca</taxon>
        <taxon>Bivalvia</taxon>
        <taxon>Autobranchia</taxon>
        <taxon>Heteroconchia</taxon>
        <taxon>Euheterodonta</taxon>
        <taxon>Imparidentia</taxon>
        <taxon>Neoheterodontei</taxon>
        <taxon>Myida</taxon>
        <taxon>Dreissenoidea</taxon>
        <taxon>Dreissenidae</taxon>
        <taxon>Dreissena</taxon>
    </lineage>
</organism>
<evidence type="ECO:0000256" key="1">
    <source>
        <dbReference type="SAM" id="SignalP"/>
    </source>
</evidence>
<gene>
    <name evidence="2" type="ORF">DPMN_040482</name>
</gene>